<dbReference type="AlphaFoldDB" id="A0AAN9A431"/>
<gene>
    <name evidence="2" type="ORF">SK128_020311</name>
</gene>
<evidence type="ECO:0000313" key="3">
    <source>
        <dbReference type="Proteomes" id="UP001381693"/>
    </source>
</evidence>
<comment type="caution">
    <text evidence="2">The sequence shown here is derived from an EMBL/GenBank/DDBJ whole genome shotgun (WGS) entry which is preliminary data.</text>
</comment>
<organism evidence="2 3">
    <name type="scientific">Halocaridina rubra</name>
    <name type="common">Hawaiian red shrimp</name>
    <dbReference type="NCBI Taxonomy" id="373956"/>
    <lineage>
        <taxon>Eukaryota</taxon>
        <taxon>Metazoa</taxon>
        <taxon>Ecdysozoa</taxon>
        <taxon>Arthropoda</taxon>
        <taxon>Crustacea</taxon>
        <taxon>Multicrustacea</taxon>
        <taxon>Malacostraca</taxon>
        <taxon>Eumalacostraca</taxon>
        <taxon>Eucarida</taxon>
        <taxon>Decapoda</taxon>
        <taxon>Pleocyemata</taxon>
        <taxon>Caridea</taxon>
        <taxon>Atyoidea</taxon>
        <taxon>Atyidae</taxon>
        <taxon>Halocaridina</taxon>
    </lineage>
</organism>
<sequence length="111" mass="12123">VFHVGAFFFGYKAIGRHCVPVISVPEAGGLNQYISLRNQPSLSVTEAVPPVSHDSFRTISPDVSPSKQTPKLPLLSERVVTKLTEQRRSLQFTESSGEEESPKSADSLDPL</sequence>
<feature type="non-terminal residue" evidence="2">
    <location>
        <position position="1"/>
    </location>
</feature>
<feature type="compositionally biased region" description="Polar residues" evidence="1">
    <location>
        <begin position="57"/>
        <end position="69"/>
    </location>
</feature>
<proteinExistence type="predicted"/>
<feature type="region of interest" description="Disordered" evidence="1">
    <location>
        <begin position="55"/>
        <end position="111"/>
    </location>
</feature>
<name>A0AAN9A431_HALRR</name>
<evidence type="ECO:0000256" key="1">
    <source>
        <dbReference type="SAM" id="MobiDB-lite"/>
    </source>
</evidence>
<evidence type="ECO:0000313" key="2">
    <source>
        <dbReference type="EMBL" id="KAK7073449.1"/>
    </source>
</evidence>
<feature type="non-terminal residue" evidence="2">
    <location>
        <position position="111"/>
    </location>
</feature>
<keyword evidence="3" id="KW-1185">Reference proteome</keyword>
<accession>A0AAN9A431</accession>
<reference evidence="2 3" key="1">
    <citation type="submission" date="2023-11" db="EMBL/GenBank/DDBJ databases">
        <title>Halocaridina rubra genome assembly.</title>
        <authorList>
            <person name="Smith C."/>
        </authorList>
    </citation>
    <scope>NUCLEOTIDE SEQUENCE [LARGE SCALE GENOMIC DNA]</scope>
    <source>
        <strain evidence="2">EP-1</strain>
        <tissue evidence="2">Whole</tissue>
    </source>
</reference>
<protein>
    <submittedName>
        <fullName evidence="2">Uncharacterized protein</fullName>
    </submittedName>
</protein>
<dbReference type="EMBL" id="JAXCGZ010012843">
    <property type="protein sequence ID" value="KAK7073449.1"/>
    <property type="molecule type" value="Genomic_DNA"/>
</dbReference>
<dbReference type="Proteomes" id="UP001381693">
    <property type="component" value="Unassembled WGS sequence"/>
</dbReference>